<dbReference type="PROSITE" id="PS50887">
    <property type="entry name" value="GGDEF"/>
    <property type="match status" value="1"/>
</dbReference>
<feature type="domain" description="GGDEF" evidence="6">
    <location>
        <begin position="159"/>
        <end position="292"/>
    </location>
</feature>
<dbReference type="InterPro" id="IPR050706">
    <property type="entry name" value="Cyclic-di-GMP_PDE-like"/>
</dbReference>
<dbReference type="SMART" id="SM00052">
    <property type="entry name" value="EAL"/>
    <property type="match status" value="1"/>
</dbReference>
<keyword evidence="8" id="KW-1185">Reference proteome</keyword>
<dbReference type="Pfam" id="PF00563">
    <property type="entry name" value="EAL"/>
    <property type="match status" value="1"/>
</dbReference>
<dbReference type="STRING" id="619304.SAMN05421760_102177"/>
<dbReference type="InterPro" id="IPR011006">
    <property type="entry name" value="CheY-like_superfamily"/>
</dbReference>
<dbReference type="Gene3D" id="3.30.70.270">
    <property type="match status" value="1"/>
</dbReference>
<dbReference type="SUPFAM" id="SSF141868">
    <property type="entry name" value="EAL domain-like"/>
    <property type="match status" value="1"/>
</dbReference>
<dbReference type="OrthoDB" id="9804951at2"/>
<dbReference type="PANTHER" id="PTHR33121:SF71">
    <property type="entry name" value="OXYGEN SENSOR PROTEIN DOSP"/>
    <property type="match status" value="1"/>
</dbReference>
<name>A0A1N7K3U0_9GAMM</name>
<dbReference type="SUPFAM" id="SSF52172">
    <property type="entry name" value="CheY-like"/>
    <property type="match status" value="1"/>
</dbReference>
<feature type="domain" description="Response regulatory" evidence="4">
    <location>
        <begin position="6"/>
        <end position="122"/>
    </location>
</feature>
<evidence type="ECO:0000313" key="7">
    <source>
        <dbReference type="EMBL" id="SIS56218.1"/>
    </source>
</evidence>
<dbReference type="SUPFAM" id="SSF55073">
    <property type="entry name" value="Nucleotide cyclase"/>
    <property type="match status" value="1"/>
</dbReference>
<feature type="modified residue" description="4-aspartylphosphate" evidence="3">
    <location>
        <position position="56"/>
    </location>
</feature>
<sequence>MGAQKTLLLVDDDRKIISALKRLFRHAGYQIVSAQSGAEALDILQTHPEIKAVLTDFRMPDMTGGVLLAHVKQRFPHVVGIILSGHADLEAAIDILNSGTAYKFLTKPWDKSLLIETVDQAFEHYRTQKEQHSAPLGVDQLLSRSKLLLSLHEWIGHALPVSAFYLDVNNFRSYNDSLGYELADQLLSSIARELIQNKPADSVLGQMSGDEFVLIMPASYSQEDSERLIQRLLQPFEELIIIGGRELHISFSAGYGISPEDGTTPELLLRNAQIAANHSKQPGFIRFPRYQASMNLKSSELMGLQSDLHRALERNQLSVVYQPKVSLITGCIVGAESLLRWKHDLLGMVAPSVFIPLAESNGLIDSIGEWVLSTASTQINAWEKEGLPSFLLSINLSGRQLQRENLTKKIDHILRSSGVSPTQIEFEITETFLMQDIDSSLKLLHEMKGLGIKLALDDFGTGYSSLNYLSRLPIDTLKVDQSFVKELTKSKERVNLVKHVIQMSHDLGMSVVAEGVETQAEFDMLRQLNCDEIQGYFFSPPVSAEQFRILLENQPLVGMDYQHQKIRSRAGNN</sequence>
<dbReference type="PROSITE" id="PS50883">
    <property type="entry name" value="EAL"/>
    <property type="match status" value="1"/>
</dbReference>
<dbReference type="Pfam" id="PF00990">
    <property type="entry name" value="GGDEF"/>
    <property type="match status" value="1"/>
</dbReference>
<dbReference type="EC" id="3.1.4.52" evidence="1"/>
<dbReference type="CDD" id="cd17569">
    <property type="entry name" value="REC_HupR-like"/>
    <property type="match status" value="1"/>
</dbReference>
<evidence type="ECO:0000256" key="3">
    <source>
        <dbReference type="PROSITE-ProRule" id="PRU00169"/>
    </source>
</evidence>
<dbReference type="AlphaFoldDB" id="A0A1N7K3U0"/>
<dbReference type="InterPro" id="IPR035919">
    <property type="entry name" value="EAL_sf"/>
</dbReference>
<dbReference type="SMART" id="SM00267">
    <property type="entry name" value="GGDEF"/>
    <property type="match status" value="1"/>
</dbReference>
<dbReference type="InterPro" id="IPR001633">
    <property type="entry name" value="EAL_dom"/>
</dbReference>
<dbReference type="InterPro" id="IPR000160">
    <property type="entry name" value="GGDEF_dom"/>
</dbReference>
<dbReference type="InterPro" id="IPR043128">
    <property type="entry name" value="Rev_trsase/Diguanyl_cyclase"/>
</dbReference>
<dbReference type="RefSeq" id="WP_054342292.1">
    <property type="nucleotide sequence ID" value="NZ_FTOE01000002.1"/>
</dbReference>
<dbReference type="GO" id="GO:0071111">
    <property type="term" value="F:cyclic-guanylate-specific phosphodiesterase activity"/>
    <property type="evidence" value="ECO:0007669"/>
    <property type="project" value="UniProtKB-EC"/>
</dbReference>
<evidence type="ECO:0000313" key="8">
    <source>
        <dbReference type="Proteomes" id="UP000185999"/>
    </source>
</evidence>
<gene>
    <name evidence="7" type="ORF">SAMN05421760_102177</name>
</gene>
<dbReference type="PANTHER" id="PTHR33121">
    <property type="entry name" value="CYCLIC DI-GMP PHOSPHODIESTERASE PDEF"/>
    <property type="match status" value="1"/>
</dbReference>
<evidence type="ECO:0000256" key="2">
    <source>
        <dbReference type="ARBA" id="ARBA00022636"/>
    </source>
</evidence>
<protein>
    <recommendedName>
        <fullName evidence="1">cyclic-guanylate-specific phosphodiesterase</fullName>
        <ecNumber evidence="1">3.1.4.52</ecNumber>
    </recommendedName>
</protein>
<dbReference type="InterPro" id="IPR029787">
    <property type="entry name" value="Nucleotide_cyclase"/>
</dbReference>
<dbReference type="GO" id="GO:0000160">
    <property type="term" value="P:phosphorelay signal transduction system"/>
    <property type="evidence" value="ECO:0007669"/>
    <property type="project" value="InterPro"/>
</dbReference>
<dbReference type="Gene3D" id="3.20.20.450">
    <property type="entry name" value="EAL domain"/>
    <property type="match status" value="1"/>
</dbReference>
<dbReference type="FunFam" id="3.20.20.450:FF:000001">
    <property type="entry name" value="Cyclic di-GMP phosphodiesterase yahA"/>
    <property type="match status" value="1"/>
</dbReference>
<accession>A0A1N7K3U0</accession>
<dbReference type="Proteomes" id="UP000185999">
    <property type="component" value="Unassembled WGS sequence"/>
</dbReference>
<keyword evidence="2" id="KW-0973">c-di-GMP</keyword>
<dbReference type="PROSITE" id="PS50110">
    <property type="entry name" value="RESPONSE_REGULATORY"/>
    <property type="match status" value="1"/>
</dbReference>
<evidence type="ECO:0000259" key="4">
    <source>
        <dbReference type="PROSITE" id="PS50110"/>
    </source>
</evidence>
<proteinExistence type="predicted"/>
<evidence type="ECO:0000259" key="5">
    <source>
        <dbReference type="PROSITE" id="PS50883"/>
    </source>
</evidence>
<dbReference type="CDD" id="cd01948">
    <property type="entry name" value="EAL"/>
    <property type="match status" value="1"/>
</dbReference>
<evidence type="ECO:0000256" key="1">
    <source>
        <dbReference type="ARBA" id="ARBA00012282"/>
    </source>
</evidence>
<dbReference type="NCBIfam" id="TIGR00254">
    <property type="entry name" value="GGDEF"/>
    <property type="match status" value="1"/>
</dbReference>
<organism evidence="7 8">
    <name type="scientific">Neptunomonas antarctica</name>
    <dbReference type="NCBI Taxonomy" id="619304"/>
    <lineage>
        <taxon>Bacteria</taxon>
        <taxon>Pseudomonadati</taxon>
        <taxon>Pseudomonadota</taxon>
        <taxon>Gammaproteobacteria</taxon>
        <taxon>Oceanospirillales</taxon>
        <taxon>Oceanospirillaceae</taxon>
        <taxon>Neptunomonas</taxon>
    </lineage>
</organism>
<keyword evidence="3" id="KW-0597">Phosphoprotein</keyword>
<dbReference type="CDD" id="cd01949">
    <property type="entry name" value="GGDEF"/>
    <property type="match status" value="1"/>
</dbReference>
<reference evidence="8" key="1">
    <citation type="submission" date="2017-01" db="EMBL/GenBank/DDBJ databases">
        <authorList>
            <person name="Varghese N."/>
            <person name="Submissions S."/>
        </authorList>
    </citation>
    <scope>NUCLEOTIDE SEQUENCE [LARGE SCALE GENOMIC DNA]</scope>
    <source>
        <strain evidence="8">DSM 22306</strain>
    </source>
</reference>
<evidence type="ECO:0000259" key="6">
    <source>
        <dbReference type="PROSITE" id="PS50887"/>
    </source>
</evidence>
<dbReference type="Pfam" id="PF00072">
    <property type="entry name" value="Response_reg"/>
    <property type="match status" value="1"/>
</dbReference>
<dbReference type="EMBL" id="FTOE01000002">
    <property type="protein sequence ID" value="SIS56218.1"/>
    <property type="molecule type" value="Genomic_DNA"/>
</dbReference>
<feature type="domain" description="EAL" evidence="5">
    <location>
        <begin position="301"/>
        <end position="555"/>
    </location>
</feature>
<dbReference type="InterPro" id="IPR001789">
    <property type="entry name" value="Sig_transdc_resp-reg_receiver"/>
</dbReference>
<dbReference type="Gene3D" id="3.40.50.2300">
    <property type="match status" value="1"/>
</dbReference>
<dbReference type="SMART" id="SM00448">
    <property type="entry name" value="REC"/>
    <property type="match status" value="1"/>
</dbReference>